<dbReference type="Proteomes" id="UP000293846">
    <property type="component" value="Unassembled WGS sequence"/>
</dbReference>
<dbReference type="EMBL" id="SJTH01000060">
    <property type="protein sequence ID" value="TCJ01484.1"/>
    <property type="molecule type" value="Genomic_DNA"/>
</dbReference>
<accession>A0A4R1AU19</accession>
<comment type="caution">
    <text evidence="1">The sequence shown here is derived from an EMBL/GenBank/DDBJ whole genome shotgun (WGS) entry which is preliminary data.</text>
</comment>
<name>A0A4R1AU19_9BACI</name>
<dbReference type="RefSeq" id="WP_131238674.1">
    <property type="nucleotide sequence ID" value="NZ_SJTH01000060.1"/>
</dbReference>
<dbReference type="InterPro" id="IPR018755">
    <property type="entry name" value="Phage_Mu_Gp48"/>
</dbReference>
<evidence type="ECO:0000313" key="1">
    <source>
        <dbReference type="EMBL" id="TCJ01484.1"/>
    </source>
</evidence>
<dbReference type="Pfam" id="PF10076">
    <property type="entry name" value="Phage_Mu_Gp48"/>
    <property type="match status" value="1"/>
</dbReference>
<dbReference type="OrthoDB" id="1629754at2"/>
<protein>
    <submittedName>
        <fullName evidence="1">DUF2313 domain-containing protein</fullName>
    </submittedName>
</protein>
<gene>
    <name evidence="1" type="ORF">E0Y62_23705</name>
</gene>
<dbReference type="AlphaFoldDB" id="A0A4R1AU19"/>
<reference evidence="1 2" key="1">
    <citation type="submission" date="2019-03" db="EMBL/GenBank/DDBJ databases">
        <authorList>
            <person name="Jensen L."/>
            <person name="Storgaard J."/>
            <person name="Sulaj E."/>
            <person name="Schramm A."/>
            <person name="Marshall I.P.G."/>
        </authorList>
    </citation>
    <scope>NUCLEOTIDE SEQUENCE [LARGE SCALE GENOMIC DNA]</scope>
    <source>
        <strain evidence="1 2">2017H2G3</strain>
    </source>
</reference>
<organism evidence="1 2">
    <name type="scientific">Cytobacillus praedii</name>
    <dbReference type="NCBI Taxonomy" id="1742358"/>
    <lineage>
        <taxon>Bacteria</taxon>
        <taxon>Bacillati</taxon>
        <taxon>Bacillota</taxon>
        <taxon>Bacilli</taxon>
        <taxon>Bacillales</taxon>
        <taxon>Bacillaceae</taxon>
        <taxon>Cytobacillus</taxon>
    </lineage>
</organism>
<proteinExistence type="predicted"/>
<sequence length="186" mass="21315">MITKDEMLKELKKELPRFYNNIRDFQELLNVEAKHLAALDNLIDDLVNQIYIDTATWGLSRWEKIFGIRTDESKPLDQRRAVIKSKVRGAGVTTKALVKEVAESWYNGEIEVIEQPEKVGIKFNSNFGIPSNLADVQKALRKIIPAHLIIEYLFKYLLIKDIHEVKTLSEMESITLDKFAGGEIIG</sequence>
<evidence type="ECO:0000313" key="2">
    <source>
        <dbReference type="Proteomes" id="UP000293846"/>
    </source>
</evidence>
<keyword evidence="2" id="KW-1185">Reference proteome</keyword>